<organism evidence="1">
    <name type="scientific">marine sediment metagenome</name>
    <dbReference type="NCBI Taxonomy" id="412755"/>
    <lineage>
        <taxon>unclassified sequences</taxon>
        <taxon>metagenomes</taxon>
        <taxon>ecological metagenomes</taxon>
    </lineage>
</organism>
<comment type="caution">
    <text evidence="1">The sequence shown here is derived from an EMBL/GenBank/DDBJ whole genome shotgun (WGS) entry which is preliminary data.</text>
</comment>
<dbReference type="AlphaFoldDB" id="A0A0F9B233"/>
<gene>
    <name evidence="1" type="ORF">LCGC14_2841940</name>
</gene>
<reference evidence="1" key="1">
    <citation type="journal article" date="2015" name="Nature">
        <title>Complex archaea that bridge the gap between prokaryotes and eukaryotes.</title>
        <authorList>
            <person name="Spang A."/>
            <person name="Saw J.H."/>
            <person name="Jorgensen S.L."/>
            <person name="Zaremba-Niedzwiedzka K."/>
            <person name="Martijn J."/>
            <person name="Lind A.E."/>
            <person name="van Eijk R."/>
            <person name="Schleper C."/>
            <person name="Guy L."/>
            <person name="Ettema T.J."/>
        </authorList>
    </citation>
    <scope>NUCLEOTIDE SEQUENCE</scope>
</reference>
<proteinExistence type="predicted"/>
<evidence type="ECO:0000313" key="1">
    <source>
        <dbReference type="EMBL" id="KKK78601.1"/>
    </source>
</evidence>
<feature type="non-terminal residue" evidence="1">
    <location>
        <position position="1"/>
    </location>
</feature>
<accession>A0A0F9B233</accession>
<protein>
    <submittedName>
        <fullName evidence="1">Uncharacterized protein</fullName>
    </submittedName>
</protein>
<feature type="non-terminal residue" evidence="1">
    <location>
        <position position="399"/>
    </location>
</feature>
<sequence length="399" mass="41408">HVFTFGYANDLYFDSKNLILQQKSGFNVGIGESLPETLLELTHTTPTITGHCSTHSDAAGSGASKWIGKREDGAGTETAAGQIEISHDGAVINDQLGKMVLSVNIGAGLAEALEIGSDLLATFAGNIVIPDAGYIGPATSPTAMQFAANGEVTFTDVATGILPTTGAHLATKEYVDLTLGTSKTFFLSDTGSGVGTLNYAYPHETGEAQGTIVNDGGGEAYGVGTHLHRGFITEAGEPATTTIHAGIIAIHFHAKKGASNQRITTLHAVISSVDADGTSGKITLATSEVTAELTDSEIKYTIHATMGSDVEVASTARLICDVYANVTTGAQDSIVTLYMEGTEDSYFSTKVDSGIWQNYGDVLDDINTLGQVTADSEILVGTAAGVFAWETGATLRTSI</sequence>
<dbReference type="EMBL" id="LAZR01054418">
    <property type="protein sequence ID" value="KKK78601.1"/>
    <property type="molecule type" value="Genomic_DNA"/>
</dbReference>
<name>A0A0F9B233_9ZZZZ</name>